<comment type="caution">
    <text evidence="1">The sequence shown here is derived from an EMBL/GenBank/DDBJ whole genome shotgun (WGS) entry which is preliminary data.</text>
</comment>
<proteinExistence type="predicted"/>
<accession>K1TV87</accession>
<reference evidence="1" key="1">
    <citation type="journal article" date="2013" name="Environ. Microbiol.">
        <title>Microbiota from the distal guts of lean and obese adolescents exhibit partial functional redundancy besides clear differences in community structure.</title>
        <authorList>
            <person name="Ferrer M."/>
            <person name="Ruiz A."/>
            <person name="Lanza F."/>
            <person name="Haange S.B."/>
            <person name="Oberbach A."/>
            <person name="Till H."/>
            <person name="Bargiela R."/>
            <person name="Campoy C."/>
            <person name="Segura M.T."/>
            <person name="Richter M."/>
            <person name="von Bergen M."/>
            <person name="Seifert J."/>
            <person name="Suarez A."/>
        </authorList>
    </citation>
    <scope>NUCLEOTIDE SEQUENCE</scope>
</reference>
<sequence>KENLICELKDLRWRCNGKYKNEITQLTKWAKSIADIDVRSFLSALDWKDRFENECSEVWDDLKNRLIEIRDEMSKHSYEAPEYKKLRDEEFSIERILGVVSCLDFSKTEKTMLRCKSAIITGDMGTGKSQLLATAAKRMVDSGRPVLLLLGQTFISDESIEAQIMNNLEGVSFDQNFESLVSVMDEKGELLGEDAIILIDAINES</sequence>
<dbReference type="SUPFAM" id="SSF52540">
    <property type="entry name" value="P-loop containing nucleoside triphosphate hydrolases"/>
    <property type="match status" value="1"/>
</dbReference>
<dbReference type="AlphaFoldDB" id="K1TV87"/>
<feature type="non-terminal residue" evidence="1">
    <location>
        <position position="205"/>
    </location>
</feature>
<gene>
    <name evidence="1" type="ORF">OBE_04052</name>
</gene>
<dbReference type="InterPro" id="IPR027417">
    <property type="entry name" value="P-loop_NTPase"/>
</dbReference>
<name>K1TV87_9ZZZZ</name>
<evidence type="ECO:0000313" key="1">
    <source>
        <dbReference type="EMBL" id="EKC70115.1"/>
    </source>
</evidence>
<organism evidence="1">
    <name type="scientific">human gut metagenome</name>
    <dbReference type="NCBI Taxonomy" id="408170"/>
    <lineage>
        <taxon>unclassified sequences</taxon>
        <taxon>metagenomes</taxon>
        <taxon>organismal metagenomes</taxon>
    </lineage>
</organism>
<feature type="non-terminal residue" evidence="1">
    <location>
        <position position="1"/>
    </location>
</feature>
<dbReference type="EMBL" id="AJWZ01002747">
    <property type="protein sequence ID" value="EKC70115.1"/>
    <property type="molecule type" value="Genomic_DNA"/>
</dbReference>
<protein>
    <submittedName>
        <fullName evidence="1">Uncharacterized protein</fullName>
    </submittedName>
</protein>